<sequence length="430" mass="46811">MQELSPAPYDVVIVGGGLAGLTAASYLARGGRSVLLLEKASQLGGRAITTERHGFLFNRGIHALYLTGPGEAVLRDLNVTYQGKRSERERYEVDSQGNFHRLPSNAVTLRTTSLLNDESRTELGQLLMRLATLNPETLMGTNLQDWLDQSVVHPVVRQFVEAGARLATYTHAPQLLDAGVALEFIGKRPDALRIDGGWQTLVDGLTTAARQAGAQLETRARVVAIETGQEDHLIRLADGSAFQAKAVVLALQPALAAQLVVNGPREILHSYAEQTIPLYAACLDLALRRVPNPERFTVLHLDRPLFYANHAPNVRLAPEGGALLHLIKYLGPDEKNNADNDHAELEAWLDQLQPGWREEVVSQQFLPHILVSSDMLQARRKGLAGRPGPAVPSVNHLYVAGDWVGDVDHLANASLVSASQAAKMILARAE</sequence>
<evidence type="ECO:0000313" key="2">
    <source>
        <dbReference type="EMBL" id="GHO48191.1"/>
    </source>
</evidence>
<proteinExistence type="predicted"/>
<dbReference type="AlphaFoldDB" id="A0A8J3MVQ9"/>
<dbReference type="InterPro" id="IPR036188">
    <property type="entry name" value="FAD/NAD-bd_sf"/>
</dbReference>
<dbReference type="SUPFAM" id="SSF51905">
    <property type="entry name" value="FAD/NAD(P)-binding domain"/>
    <property type="match status" value="1"/>
</dbReference>
<dbReference type="Gene3D" id="3.90.660.50">
    <property type="match status" value="1"/>
</dbReference>
<dbReference type="Proteomes" id="UP000612362">
    <property type="component" value="Unassembled WGS sequence"/>
</dbReference>
<reference evidence="2" key="1">
    <citation type="submission" date="2020-10" db="EMBL/GenBank/DDBJ databases">
        <title>Taxonomic study of unclassified bacteria belonging to the class Ktedonobacteria.</title>
        <authorList>
            <person name="Yabe S."/>
            <person name="Wang C.M."/>
            <person name="Zheng Y."/>
            <person name="Sakai Y."/>
            <person name="Cavaletti L."/>
            <person name="Monciardini P."/>
            <person name="Donadio S."/>
        </authorList>
    </citation>
    <scope>NUCLEOTIDE SEQUENCE</scope>
    <source>
        <strain evidence="2">SOSP1-1</strain>
    </source>
</reference>
<dbReference type="PANTHER" id="PTHR43734:SF1">
    <property type="entry name" value="PHYTOENE DESATURASE"/>
    <property type="match status" value="1"/>
</dbReference>
<organism evidence="2 3">
    <name type="scientific">Ktedonospora formicarum</name>
    <dbReference type="NCBI Taxonomy" id="2778364"/>
    <lineage>
        <taxon>Bacteria</taxon>
        <taxon>Bacillati</taxon>
        <taxon>Chloroflexota</taxon>
        <taxon>Ktedonobacteria</taxon>
        <taxon>Ktedonobacterales</taxon>
        <taxon>Ktedonobacteraceae</taxon>
        <taxon>Ktedonospora</taxon>
    </lineage>
</organism>
<dbReference type="Gene3D" id="3.50.50.60">
    <property type="entry name" value="FAD/NAD(P)-binding domain"/>
    <property type="match status" value="1"/>
</dbReference>
<dbReference type="GO" id="GO:0016491">
    <property type="term" value="F:oxidoreductase activity"/>
    <property type="evidence" value="ECO:0007669"/>
    <property type="project" value="InterPro"/>
</dbReference>
<evidence type="ECO:0000259" key="1">
    <source>
        <dbReference type="Pfam" id="PF01593"/>
    </source>
</evidence>
<keyword evidence="3" id="KW-1185">Reference proteome</keyword>
<dbReference type="EMBL" id="BNJF01000003">
    <property type="protein sequence ID" value="GHO48191.1"/>
    <property type="molecule type" value="Genomic_DNA"/>
</dbReference>
<comment type="caution">
    <text evidence="2">The sequence shown here is derived from an EMBL/GenBank/DDBJ whole genome shotgun (WGS) entry which is preliminary data.</text>
</comment>
<protein>
    <submittedName>
        <fullName evidence="2">Dehydrogenase</fullName>
    </submittedName>
</protein>
<dbReference type="PANTHER" id="PTHR43734">
    <property type="entry name" value="PHYTOENE DESATURASE"/>
    <property type="match status" value="1"/>
</dbReference>
<dbReference type="RefSeq" id="WP_220197395.1">
    <property type="nucleotide sequence ID" value="NZ_BNJF01000003.1"/>
</dbReference>
<name>A0A8J3MVQ9_9CHLR</name>
<feature type="domain" description="Amine oxidase" evidence="1">
    <location>
        <begin position="18"/>
        <end position="257"/>
    </location>
</feature>
<accession>A0A8J3MVQ9</accession>
<dbReference type="Pfam" id="PF01593">
    <property type="entry name" value="Amino_oxidase"/>
    <property type="match status" value="1"/>
</dbReference>
<dbReference type="InterPro" id="IPR002937">
    <property type="entry name" value="Amino_oxidase"/>
</dbReference>
<evidence type="ECO:0000313" key="3">
    <source>
        <dbReference type="Proteomes" id="UP000612362"/>
    </source>
</evidence>
<gene>
    <name evidence="2" type="ORF">KSX_63540</name>
</gene>